<feature type="transmembrane region" description="Helical" evidence="2">
    <location>
        <begin position="81"/>
        <end position="98"/>
    </location>
</feature>
<protein>
    <recommendedName>
        <fullName evidence="5">DUF4383 domain-containing protein</fullName>
    </recommendedName>
</protein>
<keyword evidence="2" id="KW-0812">Transmembrane</keyword>
<sequence>MENDSPGPSSGQVLALWIAGALITLSCFGFLALLPDKIRGLGLLNSEMLLFGLFHVSLPRSVVHLLLGVGFVMAAGSVRRCRTALAIAGTSIIALVVYGRLDHTPAFSDLVPTGTADAWLHFVLGLAMLGATAARFQTAPVRVHTPIKLLRRRTRGRGRSGVVRRSSSGWHGG</sequence>
<evidence type="ECO:0008006" key="5">
    <source>
        <dbReference type="Google" id="ProtNLM"/>
    </source>
</evidence>
<dbReference type="Pfam" id="PF14325">
    <property type="entry name" value="DUF4383"/>
    <property type="match status" value="1"/>
</dbReference>
<evidence type="ECO:0000313" key="3">
    <source>
        <dbReference type="EMBL" id="GAA1579810.1"/>
    </source>
</evidence>
<feature type="region of interest" description="Disordered" evidence="1">
    <location>
        <begin position="154"/>
        <end position="173"/>
    </location>
</feature>
<feature type="transmembrane region" description="Helical" evidence="2">
    <location>
        <begin position="118"/>
        <end position="136"/>
    </location>
</feature>
<comment type="caution">
    <text evidence="3">The sequence shown here is derived from an EMBL/GenBank/DDBJ whole genome shotgun (WGS) entry which is preliminary data.</text>
</comment>
<evidence type="ECO:0000256" key="1">
    <source>
        <dbReference type="SAM" id="MobiDB-lite"/>
    </source>
</evidence>
<proteinExistence type="predicted"/>
<keyword evidence="2" id="KW-1133">Transmembrane helix</keyword>
<organism evidence="3 4">
    <name type="scientific">Kribbella sancticallisti</name>
    <dbReference type="NCBI Taxonomy" id="460087"/>
    <lineage>
        <taxon>Bacteria</taxon>
        <taxon>Bacillati</taxon>
        <taxon>Actinomycetota</taxon>
        <taxon>Actinomycetes</taxon>
        <taxon>Propionibacteriales</taxon>
        <taxon>Kribbellaceae</taxon>
        <taxon>Kribbella</taxon>
    </lineage>
</organism>
<accession>A0ABP4PJB0</accession>
<dbReference type="EMBL" id="BAAAOS010000020">
    <property type="protein sequence ID" value="GAA1579810.1"/>
    <property type="molecule type" value="Genomic_DNA"/>
</dbReference>
<feature type="transmembrane region" description="Helical" evidence="2">
    <location>
        <begin position="12"/>
        <end position="33"/>
    </location>
</feature>
<evidence type="ECO:0000256" key="2">
    <source>
        <dbReference type="SAM" id="Phobius"/>
    </source>
</evidence>
<dbReference type="RefSeq" id="WP_344215441.1">
    <property type="nucleotide sequence ID" value="NZ_BAAAOS010000020.1"/>
</dbReference>
<feature type="compositionally biased region" description="Low complexity" evidence="1">
    <location>
        <begin position="160"/>
        <end position="173"/>
    </location>
</feature>
<evidence type="ECO:0000313" key="4">
    <source>
        <dbReference type="Proteomes" id="UP001500393"/>
    </source>
</evidence>
<gene>
    <name evidence="3" type="ORF">GCM10009789_36960</name>
</gene>
<name>A0ABP4PJB0_9ACTN</name>
<reference evidence="4" key="1">
    <citation type="journal article" date="2019" name="Int. J. Syst. Evol. Microbiol.">
        <title>The Global Catalogue of Microorganisms (GCM) 10K type strain sequencing project: providing services to taxonomists for standard genome sequencing and annotation.</title>
        <authorList>
            <consortium name="The Broad Institute Genomics Platform"/>
            <consortium name="The Broad Institute Genome Sequencing Center for Infectious Disease"/>
            <person name="Wu L."/>
            <person name="Ma J."/>
        </authorList>
    </citation>
    <scope>NUCLEOTIDE SEQUENCE [LARGE SCALE GENOMIC DNA]</scope>
    <source>
        <strain evidence="4">JCM 14969</strain>
    </source>
</reference>
<keyword evidence="2" id="KW-0472">Membrane</keyword>
<dbReference type="Proteomes" id="UP001500393">
    <property type="component" value="Unassembled WGS sequence"/>
</dbReference>
<keyword evidence="4" id="KW-1185">Reference proteome</keyword>
<feature type="transmembrane region" description="Helical" evidence="2">
    <location>
        <begin position="53"/>
        <end position="74"/>
    </location>
</feature>